<dbReference type="InterPro" id="IPR036959">
    <property type="entry name" value="Peptidase_C12_UCH_sf"/>
</dbReference>
<evidence type="ECO:0000256" key="2">
    <source>
        <dbReference type="ARBA" id="ARBA00009326"/>
    </source>
</evidence>
<dbReference type="PRINTS" id="PR00707">
    <property type="entry name" value="UBCTHYDRLASE"/>
</dbReference>
<evidence type="ECO:0000256" key="7">
    <source>
        <dbReference type="PROSITE-ProRule" id="PRU01393"/>
    </source>
</evidence>
<dbReference type="RefSeq" id="XP_052949546.1">
    <property type="nucleotide sequence ID" value="XM_053090948.1"/>
</dbReference>
<keyword evidence="6 7" id="KW-0788">Thiol protease</keyword>
<dbReference type="PANTHER" id="PTHR10589:SF17">
    <property type="entry name" value="UBIQUITIN CARBOXYL-TERMINAL HYDROLASE"/>
    <property type="match status" value="1"/>
</dbReference>
<evidence type="ECO:0000313" key="10">
    <source>
        <dbReference type="EMBL" id="KAI9639769.1"/>
    </source>
</evidence>
<dbReference type="PANTHER" id="PTHR10589">
    <property type="entry name" value="UBIQUITIN CARBOXYL-TERMINAL HYDROLASE"/>
    <property type="match status" value="1"/>
</dbReference>
<dbReference type="InterPro" id="IPR001578">
    <property type="entry name" value="Peptidase_C12_UCH"/>
</dbReference>
<feature type="site" description="Transition state stabilizer" evidence="7">
    <location>
        <position position="84"/>
    </location>
</feature>
<feature type="active site" description="Proton donor" evidence="7">
    <location>
        <position position="162"/>
    </location>
</feature>
<gene>
    <name evidence="10" type="ORF">MKK02DRAFT_40094</name>
</gene>
<feature type="site" description="Important for enzyme activity" evidence="7">
    <location>
        <position position="182"/>
    </location>
</feature>
<evidence type="ECO:0000256" key="5">
    <source>
        <dbReference type="ARBA" id="ARBA00022801"/>
    </source>
</evidence>
<dbReference type="GO" id="GO:0016579">
    <property type="term" value="P:protein deubiquitination"/>
    <property type="evidence" value="ECO:0007669"/>
    <property type="project" value="TreeGrafter"/>
</dbReference>
<dbReference type="Proteomes" id="UP001164286">
    <property type="component" value="Unassembled WGS sequence"/>
</dbReference>
<reference evidence="10" key="1">
    <citation type="journal article" date="2022" name="G3 (Bethesda)">
        <title>High quality genome of the basidiomycete yeast Dioszegia hungarica PDD-24b-2 isolated from cloud water.</title>
        <authorList>
            <person name="Jarrige D."/>
            <person name="Haridas S."/>
            <person name="Bleykasten-Grosshans C."/>
            <person name="Joly M."/>
            <person name="Nadalig T."/>
            <person name="Sancelme M."/>
            <person name="Vuilleumier S."/>
            <person name="Grigoriev I.V."/>
            <person name="Amato P."/>
            <person name="Bringel F."/>
        </authorList>
    </citation>
    <scope>NUCLEOTIDE SEQUENCE</scope>
    <source>
        <strain evidence="10">PDD-24b-2</strain>
    </source>
</reference>
<evidence type="ECO:0000313" key="11">
    <source>
        <dbReference type="Proteomes" id="UP001164286"/>
    </source>
</evidence>
<keyword evidence="11" id="KW-1185">Reference proteome</keyword>
<dbReference type="AlphaFoldDB" id="A0AA38HHU2"/>
<proteinExistence type="inferred from homology"/>
<evidence type="ECO:0000256" key="3">
    <source>
        <dbReference type="ARBA" id="ARBA00022670"/>
    </source>
</evidence>
<dbReference type="GO" id="GO:0004843">
    <property type="term" value="F:cysteine-type deubiquitinase activity"/>
    <property type="evidence" value="ECO:0007669"/>
    <property type="project" value="UniProtKB-UniRule"/>
</dbReference>
<feature type="active site" description="Nucleophile" evidence="7">
    <location>
        <position position="90"/>
    </location>
</feature>
<organism evidence="10 11">
    <name type="scientific">Dioszegia hungarica</name>
    <dbReference type="NCBI Taxonomy" id="4972"/>
    <lineage>
        <taxon>Eukaryota</taxon>
        <taxon>Fungi</taxon>
        <taxon>Dikarya</taxon>
        <taxon>Basidiomycota</taxon>
        <taxon>Agaricomycotina</taxon>
        <taxon>Tremellomycetes</taxon>
        <taxon>Tremellales</taxon>
        <taxon>Bulleribasidiaceae</taxon>
        <taxon>Dioszegia</taxon>
    </lineage>
</organism>
<sequence length="233" mass="25456">MSETWVPLEASPDWAHSLGLPQALTFQDLLSLEPDFLSYVPQPVQAVLLLFPNPPGGDSLHATRLKEAHDAPPWKGEDVWWVRQTIPNACGSMSLLHALLNLPDGVLELDSALVKFKQDSLSLDPAARQKLLEEADFFREAHTAATTAGQSAIPEDLNVDGHFLAFVEARNTEGEMRVIELDGATRIGPFDQGPCTSLLHDGAAIVRDRYIAQAGEDIRFTLLVLAPAVESNM</sequence>
<evidence type="ECO:0000256" key="4">
    <source>
        <dbReference type="ARBA" id="ARBA00022786"/>
    </source>
</evidence>
<comment type="caution">
    <text evidence="10">The sequence shown here is derived from an EMBL/GenBank/DDBJ whole genome shotgun (WGS) entry which is preliminary data.</text>
</comment>
<keyword evidence="5 7" id="KW-0378">Hydrolase</keyword>
<dbReference type="Gene3D" id="3.40.532.10">
    <property type="entry name" value="Peptidase C12, ubiquitin carboxyl-terminal hydrolase"/>
    <property type="match status" value="1"/>
</dbReference>
<keyword evidence="4 7" id="KW-0833">Ubl conjugation pathway</keyword>
<protein>
    <recommendedName>
        <fullName evidence="8">Ubiquitin carboxyl-terminal hydrolase</fullName>
        <ecNumber evidence="8">3.4.19.12</ecNumber>
    </recommendedName>
</protein>
<name>A0AA38HHU2_9TREE</name>
<dbReference type="PROSITE" id="PS52048">
    <property type="entry name" value="UCH_DOMAIN"/>
    <property type="match status" value="1"/>
</dbReference>
<dbReference type="SUPFAM" id="SSF54001">
    <property type="entry name" value="Cysteine proteinases"/>
    <property type="match status" value="1"/>
</dbReference>
<dbReference type="GeneID" id="77730153"/>
<dbReference type="InterPro" id="IPR038765">
    <property type="entry name" value="Papain-like_cys_pep_sf"/>
</dbReference>
<feature type="domain" description="UCH catalytic" evidence="9">
    <location>
        <begin position="4"/>
        <end position="227"/>
    </location>
</feature>
<dbReference type="Pfam" id="PF01088">
    <property type="entry name" value="Peptidase_C12"/>
    <property type="match status" value="1"/>
</dbReference>
<keyword evidence="3 7" id="KW-0645">Protease</keyword>
<evidence type="ECO:0000259" key="9">
    <source>
        <dbReference type="PROSITE" id="PS52048"/>
    </source>
</evidence>
<evidence type="ECO:0000256" key="1">
    <source>
        <dbReference type="ARBA" id="ARBA00000707"/>
    </source>
</evidence>
<comment type="similarity">
    <text evidence="2 7 8">Belongs to the peptidase C12 family.</text>
</comment>
<dbReference type="EC" id="3.4.19.12" evidence="8"/>
<dbReference type="EMBL" id="JAKWFO010000001">
    <property type="protein sequence ID" value="KAI9639769.1"/>
    <property type="molecule type" value="Genomic_DNA"/>
</dbReference>
<accession>A0AA38HHU2</accession>
<evidence type="ECO:0000256" key="8">
    <source>
        <dbReference type="RuleBase" id="RU361215"/>
    </source>
</evidence>
<dbReference type="GO" id="GO:0005737">
    <property type="term" value="C:cytoplasm"/>
    <property type="evidence" value="ECO:0007669"/>
    <property type="project" value="TreeGrafter"/>
</dbReference>
<dbReference type="GO" id="GO:0006511">
    <property type="term" value="P:ubiquitin-dependent protein catabolic process"/>
    <property type="evidence" value="ECO:0007669"/>
    <property type="project" value="UniProtKB-UniRule"/>
</dbReference>
<evidence type="ECO:0000256" key="6">
    <source>
        <dbReference type="ARBA" id="ARBA00022807"/>
    </source>
</evidence>
<comment type="catalytic activity">
    <reaction evidence="1 7 8">
        <text>Thiol-dependent hydrolysis of ester, thioester, amide, peptide and isopeptide bonds formed by the C-terminal Gly of ubiquitin (a 76-residue protein attached to proteins as an intracellular targeting signal).</text>
        <dbReference type="EC" id="3.4.19.12"/>
    </reaction>
</comment>